<keyword evidence="2" id="KW-1185">Reference proteome</keyword>
<dbReference type="Proteomes" id="UP000232323">
    <property type="component" value="Unassembled WGS sequence"/>
</dbReference>
<evidence type="ECO:0000313" key="2">
    <source>
        <dbReference type="Proteomes" id="UP000232323"/>
    </source>
</evidence>
<organism evidence="1 2">
    <name type="scientific">Chlamydomonas eustigma</name>
    <dbReference type="NCBI Taxonomy" id="1157962"/>
    <lineage>
        <taxon>Eukaryota</taxon>
        <taxon>Viridiplantae</taxon>
        <taxon>Chlorophyta</taxon>
        <taxon>core chlorophytes</taxon>
        <taxon>Chlorophyceae</taxon>
        <taxon>CS clade</taxon>
        <taxon>Chlamydomonadales</taxon>
        <taxon>Chlamydomonadaceae</taxon>
        <taxon>Chlamydomonas</taxon>
    </lineage>
</organism>
<accession>A0A250XFP7</accession>
<gene>
    <name evidence="1" type="ORF">CEUSTIGMA_g9284.t1</name>
</gene>
<protein>
    <recommendedName>
        <fullName evidence="3">Myb-like domain-containing protein</fullName>
    </recommendedName>
</protein>
<reference evidence="1 2" key="1">
    <citation type="submission" date="2017-08" db="EMBL/GenBank/DDBJ databases">
        <title>Acidophilic green algal genome provides insights into adaptation to an acidic environment.</title>
        <authorList>
            <person name="Hirooka S."/>
            <person name="Hirose Y."/>
            <person name="Kanesaki Y."/>
            <person name="Higuchi S."/>
            <person name="Fujiwara T."/>
            <person name="Onuma R."/>
            <person name="Era A."/>
            <person name="Ohbayashi R."/>
            <person name="Uzuka A."/>
            <person name="Nozaki H."/>
            <person name="Yoshikawa H."/>
            <person name="Miyagishima S.Y."/>
        </authorList>
    </citation>
    <scope>NUCLEOTIDE SEQUENCE [LARGE SCALE GENOMIC DNA]</scope>
    <source>
        <strain evidence="1 2">NIES-2499</strain>
    </source>
</reference>
<evidence type="ECO:0008006" key="3">
    <source>
        <dbReference type="Google" id="ProtNLM"/>
    </source>
</evidence>
<proteinExistence type="predicted"/>
<name>A0A250XFP7_9CHLO</name>
<dbReference type="EMBL" id="BEGY01000071">
    <property type="protein sequence ID" value="GAX81856.1"/>
    <property type="molecule type" value="Genomic_DNA"/>
</dbReference>
<sequence length="155" mass="18100">MEERQAWASQMREKFSPKGMVNMDGTINQEFFRPKHVLLVKEKRWGIDETDLLYKGIERFGVGKCQEISMHLLPEWSDQQIRARTSKLMGSQSLARYSNWIGDKQAVQQEHERNKRLAEKLGCWKNGMLVENSEGSVKEYFKQLVNNTIMSSDTI</sequence>
<comment type="caution">
    <text evidence="1">The sequence shown here is derived from an EMBL/GenBank/DDBJ whole genome shotgun (WGS) entry which is preliminary data.</text>
</comment>
<dbReference type="OrthoDB" id="608866at2759"/>
<dbReference type="STRING" id="1157962.A0A250XFP7"/>
<dbReference type="AlphaFoldDB" id="A0A250XFP7"/>
<evidence type="ECO:0000313" key="1">
    <source>
        <dbReference type="EMBL" id="GAX81856.1"/>
    </source>
</evidence>